<accession>M0MS85</accession>
<keyword evidence="2" id="KW-1185">Reference proteome</keyword>
<gene>
    <name evidence="1" type="ORF">C451_20577</name>
</gene>
<proteinExistence type="predicted"/>
<dbReference type="Proteomes" id="UP000011680">
    <property type="component" value="Unassembled WGS sequence"/>
</dbReference>
<sequence length="138" mass="15432">MGIMVVPASHVFSDHVAVMSQTTVHIPPPRLLAAIQSQCMTDPIDYTEALDPLLSVELPSGWMRGLIQHPLQVISGDPTAIDRQFARDLAPELPAEPIATQLLFVYLHGYEPNTERPMRSERRVTVGYFPSMEQFVVH</sequence>
<organism evidence="1 2">
    <name type="scientific">Halococcus thailandensis JCM 13552</name>
    <dbReference type="NCBI Taxonomy" id="1227457"/>
    <lineage>
        <taxon>Archaea</taxon>
        <taxon>Methanobacteriati</taxon>
        <taxon>Methanobacteriota</taxon>
        <taxon>Stenosarchaea group</taxon>
        <taxon>Halobacteria</taxon>
        <taxon>Halobacteriales</taxon>
        <taxon>Halococcaceae</taxon>
        <taxon>Halococcus</taxon>
    </lineage>
</organism>
<comment type="caution">
    <text evidence="1">The sequence shown here is derived from an EMBL/GenBank/DDBJ whole genome shotgun (WGS) entry which is preliminary data.</text>
</comment>
<dbReference type="AlphaFoldDB" id="M0MS85"/>
<protein>
    <submittedName>
        <fullName evidence="1">Uncharacterized protein</fullName>
    </submittedName>
</protein>
<reference evidence="1 2" key="1">
    <citation type="journal article" date="2014" name="PLoS Genet.">
        <title>Phylogenetically driven sequencing of extremely halophilic archaea reveals strategies for static and dynamic osmo-response.</title>
        <authorList>
            <person name="Becker E.A."/>
            <person name="Seitzer P.M."/>
            <person name="Tritt A."/>
            <person name="Larsen D."/>
            <person name="Krusor M."/>
            <person name="Yao A.I."/>
            <person name="Wu D."/>
            <person name="Madern D."/>
            <person name="Eisen J.A."/>
            <person name="Darling A.E."/>
            <person name="Facciotti M.T."/>
        </authorList>
    </citation>
    <scope>NUCLEOTIDE SEQUENCE [LARGE SCALE GENOMIC DNA]</scope>
    <source>
        <strain evidence="1 2">JCM 13552</strain>
    </source>
</reference>
<name>M0MS85_9EURY</name>
<evidence type="ECO:0000313" key="1">
    <source>
        <dbReference type="EMBL" id="EMA48228.1"/>
    </source>
</evidence>
<dbReference type="EMBL" id="AOMF01000195">
    <property type="protein sequence ID" value="EMA48228.1"/>
    <property type="molecule type" value="Genomic_DNA"/>
</dbReference>
<dbReference type="eggNOG" id="arCOG00873">
    <property type="taxonomic scope" value="Archaea"/>
</dbReference>
<evidence type="ECO:0000313" key="2">
    <source>
        <dbReference type="Proteomes" id="UP000011680"/>
    </source>
</evidence>